<dbReference type="STRING" id="348151.IV55_GL000616"/>
<reference evidence="3 4" key="1">
    <citation type="journal article" date="2015" name="Genome Announc.">
        <title>Expanding the biotechnology potential of lactobacilli through comparative genomics of 213 strains and associated genera.</title>
        <authorList>
            <person name="Sun Z."/>
            <person name="Harris H.M."/>
            <person name="McCann A."/>
            <person name="Guo C."/>
            <person name="Argimon S."/>
            <person name="Zhang W."/>
            <person name="Yang X."/>
            <person name="Jeffery I.B."/>
            <person name="Cooney J.C."/>
            <person name="Kagawa T.F."/>
            <person name="Liu W."/>
            <person name="Song Y."/>
            <person name="Salvetti E."/>
            <person name="Wrobel A."/>
            <person name="Rasinkangas P."/>
            <person name="Parkhill J."/>
            <person name="Rea M.C."/>
            <person name="O'Sullivan O."/>
            <person name="Ritari J."/>
            <person name="Douillard F.P."/>
            <person name="Paul Ross R."/>
            <person name="Yang R."/>
            <person name="Briner A.E."/>
            <person name="Felis G.E."/>
            <person name="de Vos W.M."/>
            <person name="Barrangou R."/>
            <person name="Klaenhammer T.R."/>
            <person name="Caufield P.W."/>
            <person name="Cui Y."/>
            <person name="Zhang H."/>
            <person name="O'Toole P.W."/>
        </authorList>
    </citation>
    <scope>NUCLEOTIDE SEQUENCE [LARGE SCALE GENOMIC DNA]</scope>
    <source>
        <strain evidence="3 4">DSM 22696</strain>
    </source>
</reference>
<dbReference type="AlphaFoldDB" id="A0A0R2L5L2"/>
<dbReference type="PANTHER" id="PTHR30204">
    <property type="entry name" value="REDOX-CYCLING DRUG-SENSING TRANSCRIPTIONAL ACTIVATOR SOXR"/>
    <property type="match status" value="1"/>
</dbReference>
<dbReference type="InterPro" id="IPR009061">
    <property type="entry name" value="DNA-bd_dom_put_sf"/>
</dbReference>
<organism evidence="3 4">
    <name type="scientific">Furfurilactobacillus siliginis</name>
    <dbReference type="NCBI Taxonomy" id="348151"/>
    <lineage>
        <taxon>Bacteria</taxon>
        <taxon>Bacillati</taxon>
        <taxon>Bacillota</taxon>
        <taxon>Bacilli</taxon>
        <taxon>Lactobacillales</taxon>
        <taxon>Lactobacillaceae</taxon>
        <taxon>Furfurilactobacillus</taxon>
    </lineage>
</organism>
<name>A0A0R2L5L2_9LACO</name>
<dbReference type="InterPro" id="IPR047057">
    <property type="entry name" value="MerR_fam"/>
</dbReference>
<keyword evidence="1" id="KW-0238">DNA-binding</keyword>
<dbReference type="Gene3D" id="1.10.1660.10">
    <property type="match status" value="1"/>
</dbReference>
<dbReference type="InterPro" id="IPR000551">
    <property type="entry name" value="MerR-type_HTH_dom"/>
</dbReference>
<keyword evidence="4" id="KW-1185">Reference proteome</keyword>
<evidence type="ECO:0000313" key="4">
    <source>
        <dbReference type="Proteomes" id="UP000051139"/>
    </source>
</evidence>
<comment type="caution">
    <text evidence="3">The sequence shown here is derived from an EMBL/GenBank/DDBJ whole genome shotgun (WGS) entry which is preliminary data.</text>
</comment>
<dbReference type="GO" id="GO:0003700">
    <property type="term" value="F:DNA-binding transcription factor activity"/>
    <property type="evidence" value="ECO:0007669"/>
    <property type="project" value="InterPro"/>
</dbReference>
<sequence length="154" mass="17923">MNFEEIKMTQTYTIKEVAERFDLTISTIHYYDKQGLLPFVAKNEAGYRVFTQSDLNFIHTICCLKNTGMPIKDIRHYITLCMQGTSTIEKRKLLLLAHKEKIARQQQQLRENMQEVDFKIDRYSSVAVKEEVAGEIAFVTQEKKALGLPSPFRQ</sequence>
<dbReference type="PROSITE" id="PS50937">
    <property type="entry name" value="HTH_MERR_2"/>
    <property type="match status" value="1"/>
</dbReference>
<dbReference type="SMART" id="SM00422">
    <property type="entry name" value="HTH_MERR"/>
    <property type="match status" value="1"/>
</dbReference>
<evidence type="ECO:0000259" key="2">
    <source>
        <dbReference type="PROSITE" id="PS50937"/>
    </source>
</evidence>
<evidence type="ECO:0000256" key="1">
    <source>
        <dbReference type="ARBA" id="ARBA00023125"/>
    </source>
</evidence>
<dbReference type="PANTHER" id="PTHR30204:SF82">
    <property type="entry name" value="TRANSCRIPTIONAL REGULATOR, MERR FAMILY"/>
    <property type="match status" value="1"/>
</dbReference>
<feature type="domain" description="HTH merR-type" evidence="2">
    <location>
        <begin position="11"/>
        <end position="80"/>
    </location>
</feature>
<dbReference type="PATRIC" id="fig|348151.3.peg.633"/>
<accession>A0A0R2L5L2</accession>
<proteinExistence type="predicted"/>
<evidence type="ECO:0000313" key="3">
    <source>
        <dbReference type="EMBL" id="KRN94103.1"/>
    </source>
</evidence>
<dbReference type="CDD" id="cd01109">
    <property type="entry name" value="HTH_YyaN"/>
    <property type="match status" value="1"/>
</dbReference>
<dbReference type="EMBL" id="JQCB01000017">
    <property type="protein sequence ID" value="KRN94103.1"/>
    <property type="molecule type" value="Genomic_DNA"/>
</dbReference>
<dbReference type="Pfam" id="PF13411">
    <property type="entry name" value="MerR_1"/>
    <property type="match status" value="1"/>
</dbReference>
<dbReference type="Proteomes" id="UP000051139">
    <property type="component" value="Unassembled WGS sequence"/>
</dbReference>
<gene>
    <name evidence="3" type="ORF">IV55_GL000616</name>
</gene>
<dbReference type="GO" id="GO:0003677">
    <property type="term" value="F:DNA binding"/>
    <property type="evidence" value="ECO:0007669"/>
    <property type="project" value="UniProtKB-KW"/>
</dbReference>
<protein>
    <recommendedName>
        <fullName evidence="2">HTH merR-type domain-containing protein</fullName>
    </recommendedName>
</protein>
<dbReference type="SUPFAM" id="SSF46955">
    <property type="entry name" value="Putative DNA-binding domain"/>
    <property type="match status" value="1"/>
</dbReference>